<proteinExistence type="predicted"/>
<evidence type="ECO:0000313" key="3">
    <source>
        <dbReference type="Proteomes" id="UP000516305"/>
    </source>
</evidence>
<reference evidence="2 3" key="1">
    <citation type="submission" date="2020-08" db="EMBL/GenBank/DDBJ databases">
        <title>Croceimicrobium hydrocarbonivorans gen. nov., sp. nov., a novel marine bacterium isolated from a bacterial consortium that degrades polyethylene terephthalate.</title>
        <authorList>
            <person name="Liu R."/>
        </authorList>
    </citation>
    <scope>NUCLEOTIDE SEQUENCE [LARGE SCALE GENOMIC DNA]</scope>
    <source>
        <strain evidence="2 3">A20-9</strain>
    </source>
</reference>
<name>A0A7H0VA86_9FLAO</name>
<dbReference type="KEGG" id="chyd:H4K34_09570"/>
<keyword evidence="1" id="KW-0732">Signal</keyword>
<dbReference type="Proteomes" id="UP000516305">
    <property type="component" value="Chromosome"/>
</dbReference>
<evidence type="ECO:0000256" key="1">
    <source>
        <dbReference type="SAM" id="SignalP"/>
    </source>
</evidence>
<keyword evidence="3" id="KW-1185">Reference proteome</keyword>
<dbReference type="PROSITE" id="PS51257">
    <property type="entry name" value="PROKAR_LIPOPROTEIN"/>
    <property type="match status" value="1"/>
</dbReference>
<sequence length="558" mass="62144">MKNKYLSLLALLLLAFACTKPDDILDDFQVHISPTFYKYVVEIDVEDLTNPEDAINSKINVSVVGADADAIYNIDGTKNFQVNFGTLQLMVRKDAEPTPGNPLDFVVRFEANGYKKTELSFAIGEEDYYMADLARMLNLATLPSSIGSNSANGGIDPNTNQLAQPLVVKAGSPDSLAKINITIPTDVKFLDADGNEIVGKRGGTGLNVNVLSLSDTSEASQQAYPNGTGLMQLVMNDGKIDTILLDQTGSYEINMDLDGTPVRGFSGGKTSGGVATRIPIPADAWNDEFSRAYQEGDSVGMMSLSDGDPSWEIDDRSFVVKKDPGTGELYVEPTLNHLSWWRWRRRRWWRPTYYRHGIGAYYSPGTQANAGAVSGRIRGRFSYMRWGRRYSCYLYIRGNFGPNFRTNPKRYFSTTSPYNPAVFDYTTFSTATYNLTNEPASWFGYNFRVLKIEPKVQPPSIGYRLYCGSSNTLVSPPAGVKMYYRKHNSGAPFTHLYTFTNENLGVTYATFPALENNVYYDFQARFNDVQKDTLNVKVVDGRIYDVVLPNRACNALGL</sequence>
<feature type="chain" id="PRO_5028929649" evidence="1">
    <location>
        <begin position="22"/>
        <end position="558"/>
    </location>
</feature>
<organism evidence="2 3">
    <name type="scientific">Croceimicrobium hydrocarbonivorans</name>
    <dbReference type="NCBI Taxonomy" id="2761580"/>
    <lineage>
        <taxon>Bacteria</taxon>
        <taxon>Pseudomonadati</taxon>
        <taxon>Bacteroidota</taxon>
        <taxon>Flavobacteriia</taxon>
        <taxon>Flavobacteriales</taxon>
        <taxon>Owenweeksiaceae</taxon>
        <taxon>Croceimicrobium</taxon>
    </lineage>
</organism>
<dbReference type="AlphaFoldDB" id="A0A7H0VA86"/>
<accession>A0A7H0VA86</accession>
<feature type="signal peptide" evidence="1">
    <location>
        <begin position="1"/>
        <end position="21"/>
    </location>
</feature>
<protein>
    <submittedName>
        <fullName evidence="2">Uncharacterized protein</fullName>
    </submittedName>
</protein>
<evidence type="ECO:0000313" key="2">
    <source>
        <dbReference type="EMBL" id="QNR22634.1"/>
    </source>
</evidence>
<gene>
    <name evidence="2" type="ORF">H4K34_09570</name>
</gene>
<dbReference type="RefSeq" id="WP_210757200.1">
    <property type="nucleotide sequence ID" value="NZ_CP060139.1"/>
</dbReference>
<dbReference type="EMBL" id="CP060139">
    <property type="protein sequence ID" value="QNR22634.1"/>
    <property type="molecule type" value="Genomic_DNA"/>
</dbReference>